<feature type="compositionally biased region" description="Basic and acidic residues" evidence="1">
    <location>
        <begin position="351"/>
        <end position="369"/>
    </location>
</feature>
<feature type="transmembrane region" description="Helical" evidence="2">
    <location>
        <begin position="128"/>
        <end position="149"/>
    </location>
</feature>
<organism evidence="4 5">
    <name type="scientific">Leucocoprinus birnbaumii</name>
    <dbReference type="NCBI Taxonomy" id="56174"/>
    <lineage>
        <taxon>Eukaryota</taxon>
        <taxon>Fungi</taxon>
        <taxon>Dikarya</taxon>
        <taxon>Basidiomycota</taxon>
        <taxon>Agaricomycotina</taxon>
        <taxon>Agaricomycetes</taxon>
        <taxon>Agaricomycetidae</taxon>
        <taxon>Agaricales</taxon>
        <taxon>Agaricineae</taxon>
        <taxon>Agaricaceae</taxon>
        <taxon>Leucocoprinus</taxon>
    </lineage>
</organism>
<feature type="region of interest" description="Disordered" evidence="1">
    <location>
        <begin position="325"/>
        <end position="344"/>
    </location>
</feature>
<feature type="domain" description="DUF6534" evidence="3">
    <location>
        <begin position="172"/>
        <end position="258"/>
    </location>
</feature>
<reference evidence="4" key="1">
    <citation type="submission" date="2022-07" db="EMBL/GenBank/DDBJ databases">
        <title>Genome Sequence of Leucocoprinus birnbaumii.</title>
        <authorList>
            <person name="Buettner E."/>
        </authorList>
    </citation>
    <scope>NUCLEOTIDE SEQUENCE</scope>
    <source>
        <strain evidence="4">VT141</strain>
    </source>
</reference>
<protein>
    <recommendedName>
        <fullName evidence="3">DUF6534 domain-containing protein</fullName>
    </recommendedName>
</protein>
<feature type="transmembrane region" description="Helical" evidence="2">
    <location>
        <begin position="234"/>
        <end position="253"/>
    </location>
</feature>
<evidence type="ECO:0000256" key="2">
    <source>
        <dbReference type="SAM" id="Phobius"/>
    </source>
</evidence>
<evidence type="ECO:0000313" key="4">
    <source>
        <dbReference type="EMBL" id="KAJ3566340.1"/>
    </source>
</evidence>
<feature type="region of interest" description="Disordered" evidence="1">
    <location>
        <begin position="351"/>
        <end position="432"/>
    </location>
</feature>
<accession>A0AAD5VSA4</accession>
<keyword evidence="2" id="KW-0472">Membrane</keyword>
<dbReference type="Proteomes" id="UP001213000">
    <property type="component" value="Unassembled WGS sequence"/>
</dbReference>
<keyword evidence="5" id="KW-1185">Reference proteome</keyword>
<feature type="transmembrane region" description="Helical" evidence="2">
    <location>
        <begin position="20"/>
        <end position="44"/>
    </location>
</feature>
<proteinExistence type="predicted"/>
<dbReference type="PANTHER" id="PTHR40465">
    <property type="entry name" value="CHROMOSOME 1, WHOLE GENOME SHOTGUN SEQUENCE"/>
    <property type="match status" value="1"/>
</dbReference>
<name>A0AAD5VSA4_9AGAR</name>
<evidence type="ECO:0000259" key="3">
    <source>
        <dbReference type="Pfam" id="PF20152"/>
    </source>
</evidence>
<feature type="transmembrane region" description="Helical" evidence="2">
    <location>
        <begin position="56"/>
        <end position="80"/>
    </location>
</feature>
<gene>
    <name evidence="4" type="ORF">NP233_g7067</name>
</gene>
<keyword evidence="2" id="KW-1133">Transmembrane helix</keyword>
<sequence>MAPTTALISLESTTLDNTVGALFLGVLGAVFLFGITTLQTFWYYHLYPKDSLLHKCSVAVLWTLDTLHLALTIQAVYTYLVTGFGDRIAIDHILWSIKSLCDASVDTCLMVAVFWLTVGEYHRGIVKYLVAFVLLGGFAIGVVLAYHVYHVHTYTELENVSWVIVAAFATSTGIDFVITAAMCYYLWKSQVPTSRLNSRILTVIQYSLGSGLFTSACSLSALFTYVLLPNTLVFLGLEFLLTKLYILSFLTMLNARKRTVTTNHPSTTGILTSEATQAGTPVTDLPRRLRNKFHQCTFSIGSNTSSQTQTQAHIRVHRVIRPVTSSFWSPPPPASDEGGYTDYVPADLDLESTRREGGGGPEGCERSLSDDSETISGTYKGPLSPVSPTSAESLLRSPVQRPASVYDGGEAQMTRASADIRLSNTSYPWHAR</sequence>
<dbReference type="AlphaFoldDB" id="A0AAD5VSA4"/>
<keyword evidence="2" id="KW-0812">Transmembrane</keyword>
<evidence type="ECO:0000256" key="1">
    <source>
        <dbReference type="SAM" id="MobiDB-lite"/>
    </source>
</evidence>
<comment type="caution">
    <text evidence="4">The sequence shown here is derived from an EMBL/GenBank/DDBJ whole genome shotgun (WGS) entry which is preliminary data.</text>
</comment>
<evidence type="ECO:0000313" key="5">
    <source>
        <dbReference type="Proteomes" id="UP001213000"/>
    </source>
</evidence>
<feature type="compositionally biased region" description="Polar residues" evidence="1">
    <location>
        <begin position="422"/>
        <end position="432"/>
    </location>
</feature>
<dbReference type="InterPro" id="IPR045339">
    <property type="entry name" value="DUF6534"/>
</dbReference>
<dbReference type="Pfam" id="PF20152">
    <property type="entry name" value="DUF6534"/>
    <property type="match status" value="1"/>
</dbReference>
<feature type="transmembrane region" description="Helical" evidence="2">
    <location>
        <begin position="161"/>
        <end position="187"/>
    </location>
</feature>
<feature type="transmembrane region" description="Helical" evidence="2">
    <location>
        <begin position="208"/>
        <end position="228"/>
    </location>
</feature>
<dbReference type="EMBL" id="JANIEX010000495">
    <property type="protein sequence ID" value="KAJ3566340.1"/>
    <property type="molecule type" value="Genomic_DNA"/>
</dbReference>
<dbReference type="PANTHER" id="PTHR40465:SF1">
    <property type="entry name" value="DUF6534 DOMAIN-CONTAINING PROTEIN"/>
    <property type="match status" value="1"/>
</dbReference>